<dbReference type="Proteomes" id="UP000801864">
    <property type="component" value="Unassembled WGS sequence"/>
</dbReference>
<evidence type="ECO:0000256" key="1">
    <source>
        <dbReference type="ARBA" id="ARBA00004123"/>
    </source>
</evidence>
<evidence type="ECO:0000256" key="2">
    <source>
        <dbReference type="ARBA" id="ARBA00022723"/>
    </source>
</evidence>
<comment type="subcellular location">
    <subcellularLocation>
        <location evidence="1">Nucleus</location>
    </subcellularLocation>
</comment>
<sequence length="630" mass="70964">MPVRRVKREIRTCSRCRLLKLQCDQSKPSCQRCTKASVTCSLGVRSPTNGSDSGSSISITDTLPQSEAELPLPSISHPERQVSLESNSEKQPGLVKNRQRAQLSCIRCHRLKVKCDKELPCSRCRMSGWGKSCAYHHRAEKTGPSNASPQQVAKDPDSVIDAWHSQRRSATHWTEVLSTLKLQAGRSGLQVCDLIPDFIRQQKLGAQDDSLVPENFPFNSPAAAKFASMDAVQDLLQRHRESSQSYIDGYLVLYQTSHPIIDTSAFLPLVEAFWNDPKAADMAWLASFLMVLALGCFAVTRDQHATIELCMAAEACLGKTPFMVQPDMLAIRTLCLMVLAKQTVSTTCRTFDSCWTLLGIVTRAAVGMDLHKQRVPLDQSREVIRAWQSSQTLWSMIVYFCVQVATITGKPLLVSADMFTKHPPPSNFQTNDPWVMLIRAYPSICHIISRITSDSEKPLYNEVVKHNDHVRQLMDALLGSIHGKPRLCMTLDMFFRRILLVLHRSHALHPAAPLEYQISYWVSLECSLAILVHHRDLEEQNRPDNTNLLGRLFKLDILSAMLTVCLHLLRREAPLSTGLTIPPRRIILSTLQACVVIWEKEIHYSLCFKIGHFLLVSVLKLLPDIDFLEN</sequence>
<feature type="domain" description="Zn(2)-C6 fungal-type" evidence="4">
    <location>
        <begin position="12"/>
        <end position="42"/>
    </location>
</feature>
<evidence type="ECO:0000259" key="4">
    <source>
        <dbReference type="PROSITE" id="PS50048"/>
    </source>
</evidence>
<keyword evidence="6" id="KW-1185">Reference proteome</keyword>
<dbReference type="SUPFAM" id="SSF57701">
    <property type="entry name" value="Zn2/Cys6 DNA-binding domain"/>
    <property type="match status" value="2"/>
</dbReference>
<protein>
    <recommendedName>
        <fullName evidence="4">Zn(2)-C6 fungal-type domain-containing protein</fullName>
    </recommendedName>
</protein>
<evidence type="ECO:0000256" key="3">
    <source>
        <dbReference type="ARBA" id="ARBA00023242"/>
    </source>
</evidence>
<keyword evidence="2" id="KW-0479">Metal-binding</keyword>
<dbReference type="PROSITE" id="PS50048">
    <property type="entry name" value="ZN2_CY6_FUNGAL_2"/>
    <property type="match status" value="2"/>
</dbReference>
<dbReference type="GO" id="GO:0000981">
    <property type="term" value="F:DNA-binding transcription factor activity, RNA polymerase II-specific"/>
    <property type="evidence" value="ECO:0007669"/>
    <property type="project" value="InterPro"/>
</dbReference>
<proteinExistence type="predicted"/>
<dbReference type="Pfam" id="PF00172">
    <property type="entry name" value="Zn_clus"/>
    <property type="match status" value="2"/>
</dbReference>
<dbReference type="EMBL" id="QLNT01000010">
    <property type="protein sequence ID" value="KAF3071331.1"/>
    <property type="molecule type" value="Genomic_DNA"/>
</dbReference>
<dbReference type="SMART" id="SM00066">
    <property type="entry name" value="GAL4"/>
    <property type="match status" value="2"/>
</dbReference>
<reference evidence="5 6" key="1">
    <citation type="submission" date="2018-06" db="EMBL/GenBank/DDBJ databases">
        <title>Genome analysis of cellulolytic fungus Trichoderma lentiforme CFAM-422.</title>
        <authorList>
            <person name="Steindorff A.S."/>
            <person name="Formighieri E.F."/>
            <person name="Midorikawa G.E.O."/>
            <person name="Tamietti M.S."/>
            <person name="Ramos E.Z."/>
            <person name="Silva A.S."/>
            <person name="Bon E.P.S."/>
            <person name="Mendes T.D."/>
            <person name="Damaso M.C.T."/>
            <person name="Favaro L.C.L."/>
        </authorList>
    </citation>
    <scope>NUCLEOTIDE SEQUENCE [LARGE SCALE GENOMIC DNA]</scope>
    <source>
        <strain evidence="5 6">CFAM-422</strain>
    </source>
</reference>
<evidence type="ECO:0000313" key="5">
    <source>
        <dbReference type="EMBL" id="KAF3071331.1"/>
    </source>
</evidence>
<gene>
    <name evidence="5" type="ORF">CFAM422_006158</name>
</gene>
<dbReference type="InterPro" id="IPR050613">
    <property type="entry name" value="Sec_Metabolite_Reg"/>
</dbReference>
<dbReference type="GO" id="GO:0008270">
    <property type="term" value="F:zinc ion binding"/>
    <property type="evidence" value="ECO:0007669"/>
    <property type="project" value="InterPro"/>
</dbReference>
<comment type="caution">
    <text evidence="5">The sequence shown here is derived from an EMBL/GenBank/DDBJ whole genome shotgun (WGS) entry which is preliminary data.</text>
</comment>
<dbReference type="PROSITE" id="PS00463">
    <property type="entry name" value="ZN2_CY6_FUNGAL_1"/>
    <property type="match status" value="2"/>
</dbReference>
<feature type="domain" description="Zn(2)-C6 fungal-type" evidence="4">
    <location>
        <begin position="104"/>
        <end position="135"/>
    </location>
</feature>
<dbReference type="InterPro" id="IPR001138">
    <property type="entry name" value="Zn2Cys6_DnaBD"/>
</dbReference>
<dbReference type="PANTHER" id="PTHR31001">
    <property type="entry name" value="UNCHARACTERIZED TRANSCRIPTIONAL REGULATORY PROTEIN"/>
    <property type="match status" value="1"/>
</dbReference>
<organism evidence="5 6">
    <name type="scientific">Trichoderma lentiforme</name>
    <dbReference type="NCBI Taxonomy" id="1567552"/>
    <lineage>
        <taxon>Eukaryota</taxon>
        <taxon>Fungi</taxon>
        <taxon>Dikarya</taxon>
        <taxon>Ascomycota</taxon>
        <taxon>Pezizomycotina</taxon>
        <taxon>Sordariomycetes</taxon>
        <taxon>Hypocreomycetidae</taxon>
        <taxon>Hypocreales</taxon>
        <taxon>Hypocreaceae</taxon>
        <taxon>Trichoderma</taxon>
    </lineage>
</organism>
<dbReference type="GO" id="GO:0005634">
    <property type="term" value="C:nucleus"/>
    <property type="evidence" value="ECO:0007669"/>
    <property type="project" value="UniProtKB-SubCell"/>
</dbReference>
<keyword evidence="3" id="KW-0539">Nucleus</keyword>
<dbReference type="Gene3D" id="4.10.240.10">
    <property type="entry name" value="Zn(2)-C6 fungal-type DNA-binding domain"/>
    <property type="match status" value="2"/>
</dbReference>
<dbReference type="AlphaFoldDB" id="A0A9P4XCP3"/>
<dbReference type="PANTHER" id="PTHR31001:SF57">
    <property type="entry name" value="ZN(II)2CYS6 TRANSCRIPTION FACTOR (EUROFUNG)"/>
    <property type="match status" value="1"/>
</dbReference>
<evidence type="ECO:0000313" key="6">
    <source>
        <dbReference type="Proteomes" id="UP000801864"/>
    </source>
</evidence>
<accession>A0A9P4XCP3</accession>
<name>A0A9P4XCP3_9HYPO</name>
<dbReference type="InterPro" id="IPR007219">
    <property type="entry name" value="XnlR_reg_dom"/>
</dbReference>
<dbReference type="SMART" id="SM00906">
    <property type="entry name" value="Fungal_trans"/>
    <property type="match status" value="1"/>
</dbReference>
<dbReference type="InterPro" id="IPR036864">
    <property type="entry name" value="Zn2-C6_fun-type_DNA-bd_sf"/>
</dbReference>
<dbReference type="GO" id="GO:0003677">
    <property type="term" value="F:DNA binding"/>
    <property type="evidence" value="ECO:0007669"/>
    <property type="project" value="InterPro"/>
</dbReference>
<dbReference type="CDD" id="cd12148">
    <property type="entry name" value="fungal_TF_MHR"/>
    <property type="match status" value="1"/>
</dbReference>
<dbReference type="CDD" id="cd00067">
    <property type="entry name" value="GAL4"/>
    <property type="match status" value="2"/>
</dbReference>
<dbReference type="GO" id="GO:0006351">
    <property type="term" value="P:DNA-templated transcription"/>
    <property type="evidence" value="ECO:0007669"/>
    <property type="project" value="InterPro"/>
</dbReference>